<accession>A0ABT9A4D8</accession>
<proteinExistence type="predicted"/>
<reference evidence="3" key="1">
    <citation type="submission" date="2023-07" db="EMBL/GenBank/DDBJ databases">
        <authorList>
            <person name="Kim M.K."/>
        </authorList>
    </citation>
    <scope>NUCLEOTIDE SEQUENCE</scope>
    <source>
        <strain evidence="3">CA1-15</strain>
    </source>
</reference>
<feature type="transmembrane region" description="Helical" evidence="1">
    <location>
        <begin position="43"/>
        <end position="63"/>
    </location>
</feature>
<keyword evidence="1" id="KW-0472">Membrane</keyword>
<feature type="transmembrane region" description="Helical" evidence="1">
    <location>
        <begin position="83"/>
        <end position="111"/>
    </location>
</feature>
<feature type="domain" description="TPM" evidence="2">
    <location>
        <begin position="125"/>
        <end position="199"/>
    </location>
</feature>
<evidence type="ECO:0000313" key="3">
    <source>
        <dbReference type="EMBL" id="MDO7844710.1"/>
    </source>
</evidence>
<dbReference type="RefSeq" id="WP_304563106.1">
    <property type="nucleotide sequence ID" value="NZ_JAUQSZ010000021.1"/>
</dbReference>
<dbReference type="Proteomes" id="UP001176468">
    <property type="component" value="Unassembled WGS sequence"/>
</dbReference>
<dbReference type="PANTHER" id="PTHR30373">
    <property type="entry name" value="UPF0603 PROTEIN YGCG"/>
    <property type="match status" value="1"/>
</dbReference>
<name>A0ABT9A4D8_9SPHN</name>
<keyword evidence="1" id="KW-1133">Transmembrane helix</keyword>
<dbReference type="InterPro" id="IPR007621">
    <property type="entry name" value="TPM_dom"/>
</dbReference>
<keyword evidence="1" id="KW-0812">Transmembrane</keyword>
<comment type="caution">
    <text evidence="3">The sequence shown here is derived from an EMBL/GenBank/DDBJ whole genome shotgun (WGS) entry which is preliminary data.</text>
</comment>
<dbReference type="Gene3D" id="3.10.310.50">
    <property type="match status" value="1"/>
</dbReference>
<dbReference type="PANTHER" id="PTHR30373:SF8">
    <property type="entry name" value="BLL7265 PROTEIN"/>
    <property type="match status" value="1"/>
</dbReference>
<evidence type="ECO:0000313" key="4">
    <source>
        <dbReference type="Proteomes" id="UP001176468"/>
    </source>
</evidence>
<dbReference type="Pfam" id="PF04536">
    <property type="entry name" value="TPM_phosphatase"/>
    <property type="match status" value="1"/>
</dbReference>
<evidence type="ECO:0000256" key="1">
    <source>
        <dbReference type="SAM" id="Phobius"/>
    </source>
</evidence>
<keyword evidence="4" id="KW-1185">Reference proteome</keyword>
<gene>
    <name evidence="3" type="ORF">Q5H94_20435</name>
</gene>
<organism evidence="3 4">
    <name type="scientific">Sphingomonas immobilis</name>
    <dbReference type="NCBI Taxonomy" id="3063997"/>
    <lineage>
        <taxon>Bacteria</taxon>
        <taxon>Pseudomonadati</taxon>
        <taxon>Pseudomonadota</taxon>
        <taxon>Alphaproteobacteria</taxon>
        <taxon>Sphingomonadales</taxon>
        <taxon>Sphingomonadaceae</taxon>
        <taxon>Sphingomonas</taxon>
    </lineage>
</organism>
<dbReference type="EMBL" id="JAUQSZ010000021">
    <property type="protein sequence ID" value="MDO7844710.1"/>
    <property type="molecule type" value="Genomic_DNA"/>
</dbReference>
<evidence type="ECO:0000259" key="2">
    <source>
        <dbReference type="Pfam" id="PF04536"/>
    </source>
</evidence>
<protein>
    <recommendedName>
        <fullName evidence="2">TPM domain-containing protein</fullName>
    </recommendedName>
</protein>
<sequence>MRKPTPEERRAVAQAVHAAEGGTSGEIVTIIADRSDSYHDVGLHYAIAAMLIVPLLFAAWPAGPAAVVSYIYSGWGSAEVRDLMLLTFFAMGVVFLIVRYGLAYMPLRLWLTPKATRRRRVRRRALELFKVGTEARTAGRTGILIYLSLGEHMAEIIADSAIHRVVADTEWGEAMAAMIAQVRQDRIADGMIAAVDHVGRLLAQHLPRADDDVNELPDRLIEL</sequence>